<keyword evidence="2" id="KW-1185">Reference proteome</keyword>
<protein>
    <recommendedName>
        <fullName evidence="3">Reverse transcriptase domain-containing protein</fullName>
    </recommendedName>
</protein>
<gene>
    <name evidence="1" type="ORF">AVEN_66915_1</name>
</gene>
<dbReference type="OrthoDB" id="6433533at2759"/>
<evidence type="ECO:0000313" key="1">
    <source>
        <dbReference type="EMBL" id="GBN90029.1"/>
    </source>
</evidence>
<proteinExistence type="predicted"/>
<dbReference type="Proteomes" id="UP000499080">
    <property type="component" value="Unassembled WGS sequence"/>
</dbReference>
<evidence type="ECO:0008006" key="3">
    <source>
        <dbReference type="Google" id="ProtNLM"/>
    </source>
</evidence>
<dbReference type="EMBL" id="BGPR01023114">
    <property type="protein sequence ID" value="GBN90029.1"/>
    <property type="molecule type" value="Genomic_DNA"/>
</dbReference>
<sequence>MSCSQGSCSCPALWNLVANEILQEAWPENAAIKAFADGFVIICHADTKIKIENQIHAAIEKFINLGNKNKLKFLQANILFSTPLGFAGKERQSKENTQYFISDT</sequence>
<evidence type="ECO:0000313" key="2">
    <source>
        <dbReference type="Proteomes" id="UP000499080"/>
    </source>
</evidence>
<comment type="caution">
    <text evidence="1">The sequence shown here is derived from an EMBL/GenBank/DDBJ whole genome shotgun (WGS) entry which is preliminary data.</text>
</comment>
<dbReference type="AlphaFoldDB" id="A0A4Y2SS49"/>
<accession>A0A4Y2SS49</accession>
<organism evidence="1 2">
    <name type="scientific">Araneus ventricosus</name>
    <name type="common">Orbweaver spider</name>
    <name type="synonym">Epeira ventricosa</name>
    <dbReference type="NCBI Taxonomy" id="182803"/>
    <lineage>
        <taxon>Eukaryota</taxon>
        <taxon>Metazoa</taxon>
        <taxon>Ecdysozoa</taxon>
        <taxon>Arthropoda</taxon>
        <taxon>Chelicerata</taxon>
        <taxon>Arachnida</taxon>
        <taxon>Araneae</taxon>
        <taxon>Araneomorphae</taxon>
        <taxon>Entelegynae</taxon>
        <taxon>Araneoidea</taxon>
        <taxon>Araneidae</taxon>
        <taxon>Araneus</taxon>
    </lineage>
</organism>
<reference evidence="1 2" key="1">
    <citation type="journal article" date="2019" name="Sci. Rep.">
        <title>Orb-weaving spider Araneus ventricosus genome elucidates the spidroin gene catalogue.</title>
        <authorList>
            <person name="Kono N."/>
            <person name="Nakamura H."/>
            <person name="Ohtoshi R."/>
            <person name="Moran D.A.P."/>
            <person name="Shinohara A."/>
            <person name="Yoshida Y."/>
            <person name="Fujiwara M."/>
            <person name="Mori M."/>
            <person name="Tomita M."/>
            <person name="Arakawa K."/>
        </authorList>
    </citation>
    <scope>NUCLEOTIDE SEQUENCE [LARGE SCALE GENOMIC DNA]</scope>
</reference>
<name>A0A4Y2SS49_ARAVE</name>